<comment type="caution">
    <text evidence="1">The sequence shown here is derived from an EMBL/GenBank/DDBJ whole genome shotgun (WGS) entry which is preliminary data.</text>
</comment>
<accession>A0A4V3EJ51</accession>
<dbReference type="AlphaFoldDB" id="A0A4V3EJ51"/>
<gene>
    <name evidence="1" type="ORF">BDK89_1560</name>
</gene>
<reference evidence="1 2" key="1">
    <citation type="submission" date="2019-03" db="EMBL/GenBank/DDBJ databases">
        <title>Sequencing the genomes of 1000 actinobacteria strains.</title>
        <authorList>
            <person name="Klenk H.-P."/>
        </authorList>
    </citation>
    <scope>NUCLEOTIDE SEQUENCE [LARGE SCALE GENOMIC DNA]</scope>
    <source>
        <strain evidence="1 2">DSM 18936</strain>
    </source>
</reference>
<protein>
    <recommendedName>
        <fullName evidence="3">DUF1918 domain-containing protein</fullName>
    </recommendedName>
</protein>
<evidence type="ECO:0000313" key="1">
    <source>
        <dbReference type="EMBL" id="TDT15978.1"/>
    </source>
</evidence>
<dbReference type="OrthoDB" id="5192904at2"/>
<dbReference type="Proteomes" id="UP000294558">
    <property type="component" value="Unassembled WGS sequence"/>
</dbReference>
<dbReference type="RefSeq" id="WP_133868386.1">
    <property type="nucleotide sequence ID" value="NZ_SOAU01000001.1"/>
</dbReference>
<evidence type="ECO:0000313" key="2">
    <source>
        <dbReference type="Proteomes" id="UP000294558"/>
    </source>
</evidence>
<proteinExistence type="predicted"/>
<dbReference type="EMBL" id="SOAU01000001">
    <property type="protein sequence ID" value="TDT15978.1"/>
    <property type="molecule type" value="Genomic_DNA"/>
</dbReference>
<evidence type="ECO:0008006" key="3">
    <source>
        <dbReference type="Google" id="ProtNLM"/>
    </source>
</evidence>
<sequence>MQFWKPHSLAKPHDGQLDLKLGDKVRATSDLPSAERPLVPAGTTGKVILANGFNWMRYRVLFDNGGELGDLDHRHLEPIGRTAKRLEKNAKKAARSA</sequence>
<keyword evidence="2" id="KW-1185">Reference proteome</keyword>
<organism evidence="1 2">
    <name type="scientific">Ilumatobacter fluminis</name>
    <dbReference type="NCBI Taxonomy" id="467091"/>
    <lineage>
        <taxon>Bacteria</taxon>
        <taxon>Bacillati</taxon>
        <taxon>Actinomycetota</taxon>
        <taxon>Acidimicrobiia</taxon>
        <taxon>Acidimicrobiales</taxon>
        <taxon>Ilumatobacteraceae</taxon>
        <taxon>Ilumatobacter</taxon>
    </lineage>
</organism>
<name>A0A4V3EJ51_9ACTN</name>